<dbReference type="InterPro" id="IPR029063">
    <property type="entry name" value="SAM-dependent_MTases_sf"/>
</dbReference>
<protein>
    <recommendedName>
        <fullName evidence="2">Ribosomal RNA methyltransferase FtsJ domain-containing protein</fullName>
    </recommendedName>
</protein>
<dbReference type="EMBL" id="MN739614">
    <property type="protein sequence ID" value="QHT15956.1"/>
    <property type="molecule type" value="Genomic_DNA"/>
</dbReference>
<dbReference type="Gene3D" id="3.40.50.12760">
    <property type="match status" value="1"/>
</dbReference>
<dbReference type="SUPFAM" id="SSF53335">
    <property type="entry name" value="S-adenosyl-L-methionine-dependent methyltransferases"/>
    <property type="match status" value="1"/>
</dbReference>
<reference evidence="1" key="1">
    <citation type="journal article" date="2020" name="Nature">
        <title>Giant virus diversity and host interactions through global metagenomics.</title>
        <authorList>
            <person name="Schulz F."/>
            <person name="Roux S."/>
            <person name="Paez-Espino D."/>
            <person name="Jungbluth S."/>
            <person name="Walsh D.A."/>
            <person name="Denef V.J."/>
            <person name="McMahon K.D."/>
            <person name="Konstantinidis K.T."/>
            <person name="Eloe-Fadrosh E.A."/>
            <person name="Kyrpides N.C."/>
            <person name="Woyke T."/>
        </authorList>
    </citation>
    <scope>NUCLEOTIDE SEQUENCE</scope>
    <source>
        <strain evidence="1">GVMAG-M-3300023174-182</strain>
    </source>
</reference>
<accession>A0A6C0DG82</accession>
<proteinExistence type="predicted"/>
<name>A0A6C0DG82_9ZZZZ</name>
<dbReference type="AlphaFoldDB" id="A0A6C0DG82"/>
<evidence type="ECO:0000313" key="1">
    <source>
        <dbReference type="EMBL" id="QHT15956.1"/>
    </source>
</evidence>
<evidence type="ECO:0008006" key="2">
    <source>
        <dbReference type="Google" id="ProtNLM"/>
    </source>
</evidence>
<sequence length="447" mass="53145">MSYYILPKNHNKVDISPIMTNTKIKPYISNTLINYHNSVKNEIYQLCCKNLNDDEKIIAFYNEMMKNINPYEYVFSKVPGSVFSVSKLKPKSILFYDLFEIIQTINILDSFKNDNMNSLIIGKNYEDSLECLEILREYYTDDNFFCYTEYNSNLHNWIKNNKFNFIIYEIDEMMSTTNNNNYIINLLEILLIVINYLKQNGVVIIKIENMFYKSIIDIIYIFCSLFEKTYIIKPNTSNITTFDKYIVLKKFHLTSDKFDLFYSYTKTIQEIIDYYKNNNESININSIIDYDLPYHFLNKIDDINLIIGQQQLQVFVHLINILKLENKEEKLELLKKNNLQKSVQWCEKHRIPCNKFSEKINIFLPLKENKQSSSFVENEIECNIKRIRNVVENVLENIVENVLENIISNNCMNNDCNNRSDDNISDDNSNNDIDTNEYDNYFEFSIS</sequence>
<organism evidence="1">
    <name type="scientific">viral metagenome</name>
    <dbReference type="NCBI Taxonomy" id="1070528"/>
    <lineage>
        <taxon>unclassified sequences</taxon>
        <taxon>metagenomes</taxon>
        <taxon>organismal metagenomes</taxon>
    </lineage>
</organism>